<feature type="region of interest" description="Disordered" evidence="1">
    <location>
        <begin position="323"/>
        <end position="576"/>
    </location>
</feature>
<feature type="compositionally biased region" description="Polar residues" evidence="1">
    <location>
        <begin position="472"/>
        <end position="485"/>
    </location>
</feature>
<feature type="compositionally biased region" description="Basic residues" evidence="1">
    <location>
        <begin position="1"/>
        <end position="13"/>
    </location>
</feature>
<feature type="compositionally biased region" description="Low complexity" evidence="1">
    <location>
        <begin position="941"/>
        <end position="951"/>
    </location>
</feature>
<evidence type="ECO:0000256" key="1">
    <source>
        <dbReference type="SAM" id="MobiDB-lite"/>
    </source>
</evidence>
<gene>
    <name evidence="2" type="ORF">SEMRO_1637_G287660.1</name>
</gene>
<accession>A0A9N8EQ12</accession>
<comment type="caution">
    <text evidence="2">The sequence shown here is derived from an EMBL/GenBank/DDBJ whole genome shotgun (WGS) entry which is preliminary data.</text>
</comment>
<feature type="region of interest" description="Disordered" evidence="1">
    <location>
        <begin position="938"/>
        <end position="963"/>
    </location>
</feature>
<evidence type="ECO:0008006" key="4">
    <source>
        <dbReference type="Google" id="ProtNLM"/>
    </source>
</evidence>
<proteinExistence type="predicted"/>
<feature type="compositionally biased region" description="Acidic residues" evidence="1">
    <location>
        <begin position="444"/>
        <end position="464"/>
    </location>
</feature>
<feature type="compositionally biased region" description="Basic and acidic residues" evidence="1">
    <location>
        <begin position="1171"/>
        <end position="1180"/>
    </location>
</feature>
<feature type="region of interest" description="Disordered" evidence="1">
    <location>
        <begin position="876"/>
        <end position="906"/>
    </location>
</feature>
<feature type="region of interest" description="Disordered" evidence="1">
    <location>
        <begin position="592"/>
        <end position="617"/>
    </location>
</feature>
<feature type="compositionally biased region" description="Low complexity" evidence="1">
    <location>
        <begin position="384"/>
        <end position="398"/>
    </location>
</feature>
<feature type="compositionally biased region" description="Low complexity" evidence="1">
    <location>
        <begin position="406"/>
        <end position="425"/>
    </location>
</feature>
<evidence type="ECO:0000313" key="2">
    <source>
        <dbReference type="EMBL" id="CAB9525152.1"/>
    </source>
</evidence>
<dbReference type="EMBL" id="CAICTM010001635">
    <property type="protein sequence ID" value="CAB9525152.1"/>
    <property type="molecule type" value="Genomic_DNA"/>
</dbReference>
<feature type="compositionally biased region" description="Low complexity" evidence="1">
    <location>
        <begin position="16"/>
        <end position="32"/>
    </location>
</feature>
<feature type="region of interest" description="Disordered" evidence="1">
    <location>
        <begin position="1218"/>
        <end position="1252"/>
    </location>
</feature>
<feature type="compositionally biased region" description="Basic residues" evidence="1">
    <location>
        <begin position="162"/>
        <end position="176"/>
    </location>
</feature>
<dbReference type="OrthoDB" id="46252at2759"/>
<reference evidence="2" key="1">
    <citation type="submission" date="2020-06" db="EMBL/GenBank/DDBJ databases">
        <authorList>
            <consortium name="Plant Systems Biology data submission"/>
        </authorList>
    </citation>
    <scope>NUCLEOTIDE SEQUENCE</scope>
    <source>
        <strain evidence="2">D6</strain>
    </source>
</reference>
<feature type="compositionally biased region" description="Low complexity" evidence="1">
    <location>
        <begin position="116"/>
        <end position="137"/>
    </location>
</feature>
<sequence>MKLKKSDRRRFSRGHGQSSVMSASASVQGASSVKKEAEWGLLSKENPIEPAVVVPPQTSYHQDTQGNSNKRGNWGVFGFGRTNHNRGADDALKEKSKSRKKAAGYTLSRTPKNMRNSSNSSTAPSVVSASSKQQQQQHPPPPPPPPPPLPPPPQDTTPSKPAKSKAGRTSSKKNSKKQQPADPSKTQKQALKVTSSSPQQPQSQPQNDQLFSDTEWMPIPLSYDGMINESGLMMRDTLIPTPHQQQHHYTHQPAEQYPMNHPDDMSSNMPGFEMTYENDADASRLTASTVATTAIMSTSSSSGHQESHTGFMPTDSTATITVQHSNASPPKKTSPRVSPRKTKAEDDNNNNHQKTKKQSPTSAKSKRRQSMEAAVAAVLSPKKSPTAATTISTPSSSKNSKKRQQKSPVAHAAAKALVALSPRAANPDEQEDDDDDFGLHDFDPEASSDSEESESDSDDDDDPTDASAGPLTVNSQESTSFQFNLASKNMKSASAAKKQPQEEEPDENDDEDDDGFRILKTRSSSSKLGRSPKTVGTQPTAISTMSSLTPNSTSLSRTSASRTSASRTSASRTSASASLIGTKIIQPQLDPDIKASASSGSSTLFPPSSVDSSSPSVMTLNSKGAAAAAAASHMSGSASTNNGAHVSVAKQQQAKLIVSRPFGRNCLPANVMPWVVQVAPAEWDNPERRWKYRIQVTKRQPTAQQQQQHPPESCNSINSSAVAVTWRSLENFVWLEEALKAEFQGALLLPLLNIAVGMTDLEQATHEVDAELLRNWLSDVLNGIRGQGELILGQQQHSRSIDMLQAEAVEAFLYRSTAPLQKPGNLITSMMGEAFVMKQELHKRQREHQRQQQQKQQNHRPVLEYEDTEVTDGNCRSAICKPSPRKSKHPISPSTVYSHGHRHEEEPESFVNSFWSRGPLSILTDELCVTLGCQVLDEESPSSTGSSVSSMGPGGNNNSKRKYGYSSRALGTADTLDIQDSFLDASTVASSLVTPAHNIMAKQQPPPAAGNDAHRPKQWKLAQSITLIQAQRDLVLSYRKTALSTMEKVQVLLEEEENIGLAWKRFGIAVSNLFSYEKEVESARLGEKKIHRDCMPYRKIKKSTVDQCVRALAQQKIDRSVPALRMLRAMLTAYVADLSAVGPSVEAYLEGMKQIADFEEYFSSGAKQRFPEDKHLKDGEGSVATDSTSSQSSSDGDNELKAATTSLLGTFQQHLRSFTSSRDGEEKKANDADLVRTNSTSSTSTSGDDVHSPEWLLKRRVEDRVLENERLLRESLTTLCKSTPMRTARMAYAYFRSEANQCRLLRSAAAALRNKTDLSVKEAVTQMVVRHQAENKEDMKTELSLAQRMVNLGKKRFPSSGNGNQEIDSDDQEHARALMRDNALQIARERVGRWNSDLAMAMMKAVGVDDPNVRVEQTTRELRLVRKYAIGLRENLNRCVEAVEILRKAVLKGGRQDLKGVDTRKKPAKHIMETRKEYFAEVAKLFSGVVLDDETGSPKSSASLFLPSTKPLSKAGILLNDPMGWSTPFVELSSQVINSGPNGKGRGDCGNVAKTYIEGRDSQTEWLLSSLSGLLNEYTQRVEVVESFVYMECVGVQLEKHFSQKRTEALSAFEKKTDVSTAINIATRKRIPGLVNELKAKLGRFGSDVTHTAVKEAKEAHLESKNIKSELHDLALRRLQRARETSTERVVDLLKVWMKEEESACITELNAIGEILECVETNFLRVLG</sequence>
<feature type="region of interest" description="Disordered" evidence="1">
    <location>
        <begin position="1171"/>
        <end position="1199"/>
    </location>
</feature>
<feature type="compositionally biased region" description="Low complexity" evidence="1">
    <location>
        <begin position="595"/>
        <end position="617"/>
    </location>
</feature>
<feature type="region of interest" description="Disordered" evidence="1">
    <location>
        <begin position="697"/>
        <end position="716"/>
    </location>
</feature>
<feature type="region of interest" description="Disordered" evidence="1">
    <location>
        <begin position="841"/>
        <end position="862"/>
    </location>
</feature>
<protein>
    <recommendedName>
        <fullName evidence="4">PX domain-containing protein</fullName>
    </recommendedName>
</protein>
<evidence type="ECO:0000313" key="3">
    <source>
        <dbReference type="Proteomes" id="UP001153069"/>
    </source>
</evidence>
<name>A0A9N8EQ12_9STRA</name>
<feature type="compositionally biased region" description="Basic and acidic residues" evidence="1">
    <location>
        <begin position="86"/>
        <end position="95"/>
    </location>
</feature>
<feature type="region of interest" description="Disordered" evidence="1">
    <location>
        <begin position="1"/>
        <end position="213"/>
    </location>
</feature>
<feature type="compositionally biased region" description="Basic and acidic residues" evidence="1">
    <location>
        <begin position="1222"/>
        <end position="1234"/>
    </location>
</feature>
<feature type="compositionally biased region" description="Low complexity" evidence="1">
    <location>
        <begin position="552"/>
        <end position="576"/>
    </location>
</feature>
<feature type="compositionally biased region" description="Low complexity" evidence="1">
    <location>
        <begin position="195"/>
        <end position="206"/>
    </location>
</feature>
<feature type="compositionally biased region" description="Polar residues" evidence="1">
    <location>
        <begin position="521"/>
        <end position="551"/>
    </location>
</feature>
<feature type="compositionally biased region" description="Acidic residues" evidence="1">
    <location>
        <begin position="502"/>
        <end position="514"/>
    </location>
</feature>
<feature type="compositionally biased region" description="Pro residues" evidence="1">
    <location>
        <begin position="138"/>
        <end position="155"/>
    </location>
</feature>
<feature type="compositionally biased region" description="Low complexity" evidence="1">
    <location>
        <begin position="1185"/>
        <end position="1195"/>
    </location>
</feature>
<feature type="compositionally biased region" description="Polar residues" evidence="1">
    <location>
        <begin position="184"/>
        <end position="194"/>
    </location>
</feature>
<feature type="compositionally biased region" description="Low complexity" evidence="1">
    <location>
        <begin position="486"/>
        <end position="498"/>
    </location>
</feature>
<feature type="compositionally biased region" description="Polar residues" evidence="1">
    <location>
        <begin position="56"/>
        <end position="71"/>
    </location>
</feature>
<dbReference type="Proteomes" id="UP001153069">
    <property type="component" value="Unassembled WGS sequence"/>
</dbReference>
<keyword evidence="3" id="KW-1185">Reference proteome</keyword>
<organism evidence="2 3">
    <name type="scientific">Seminavis robusta</name>
    <dbReference type="NCBI Taxonomy" id="568900"/>
    <lineage>
        <taxon>Eukaryota</taxon>
        <taxon>Sar</taxon>
        <taxon>Stramenopiles</taxon>
        <taxon>Ochrophyta</taxon>
        <taxon>Bacillariophyta</taxon>
        <taxon>Bacillariophyceae</taxon>
        <taxon>Bacillariophycidae</taxon>
        <taxon>Naviculales</taxon>
        <taxon>Naviculaceae</taxon>
        <taxon>Seminavis</taxon>
    </lineage>
</organism>